<name>A0ABV8IDB0_9ACTN</name>
<feature type="active site" description="Nucleophile" evidence="6">
    <location>
        <position position="204"/>
    </location>
</feature>
<dbReference type="InterPro" id="IPR050979">
    <property type="entry name" value="LD-transpeptidase"/>
</dbReference>
<feature type="active site" description="Proton donor/acceptor" evidence="6">
    <location>
        <position position="190"/>
    </location>
</feature>
<dbReference type="PROSITE" id="PS52029">
    <property type="entry name" value="LD_TPASE"/>
    <property type="match status" value="1"/>
</dbReference>
<evidence type="ECO:0000313" key="8">
    <source>
        <dbReference type="EMBL" id="MFC4059820.1"/>
    </source>
</evidence>
<dbReference type="Gene3D" id="1.10.101.10">
    <property type="entry name" value="PGBD-like superfamily/PGBD"/>
    <property type="match status" value="1"/>
</dbReference>
<keyword evidence="3 6" id="KW-0133">Cell shape</keyword>
<dbReference type="SUPFAM" id="SSF141523">
    <property type="entry name" value="L,D-transpeptidase catalytic domain-like"/>
    <property type="match status" value="1"/>
</dbReference>
<keyword evidence="9" id="KW-1185">Reference proteome</keyword>
<keyword evidence="2" id="KW-0808">Transferase</keyword>
<dbReference type="InterPro" id="IPR036366">
    <property type="entry name" value="PGBDSf"/>
</dbReference>
<dbReference type="InterPro" id="IPR002477">
    <property type="entry name" value="Peptidoglycan-bd-like"/>
</dbReference>
<dbReference type="SUPFAM" id="SSF47090">
    <property type="entry name" value="PGBD-like"/>
    <property type="match status" value="1"/>
</dbReference>
<dbReference type="InterPro" id="IPR038063">
    <property type="entry name" value="Transpep_catalytic_dom"/>
</dbReference>
<feature type="domain" description="L,D-TPase catalytic" evidence="7">
    <location>
        <begin position="121"/>
        <end position="228"/>
    </location>
</feature>
<dbReference type="PANTHER" id="PTHR30582">
    <property type="entry name" value="L,D-TRANSPEPTIDASE"/>
    <property type="match status" value="1"/>
</dbReference>
<dbReference type="Gene3D" id="2.40.440.10">
    <property type="entry name" value="L,D-transpeptidase catalytic domain-like"/>
    <property type="match status" value="1"/>
</dbReference>
<dbReference type="Pfam" id="PF01471">
    <property type="entry name" value="PG_binding_1"/>
    <property type="match status" value="1"/>
</dbReference>
<dbReference type="InterPro" id="IPR005490">
    <property type="entry name" value="LD_TPept_cat_dom"/>
</dbReference>
<evidence type="ECO:0000256" key="4">
    <source>
        <dbReference type="ARBA" id="ARBA00022984"/>
    </source>
</evidence>
<evidence type="ECO:0000259" key="7">
    <source>
        <dbReference type="PROSITE" id="PS52029"/>
    </source>
</evidence>
<keyword evidence="5 6" id="KW-0961">Cell wall biogenesis/degradation</keyword>
<accession>A0ABV8IDB0</accession>
<keyword evidence="4 6" id="KW-0573">Peptidoglycan synthesis</keyword>
<dbReference type="CDD" id="cd16913">
    <property type="entry name" value="YkuD_like"/>
    <property type="match status" value="1"/>
</dbReference>
<comment type="caution">
    <text evidence="8">The sequence shown here is derived from an EMBL/GenBank/DDBJ whole genome shotgun (WGS) entry which is preliminary data.</text>
</comment>
<dbReference type="EMBL" id="JBHSBM010000017">
    <property type="protein sequence ID" value="MFC4059820.1"/>
    <property type="molecule type" value="Genomic_DNA"/>
</dbReference>
<dbReference type="PANTHER" id="PTHR30582:SF2">
    <property type="entry name" value="L,D-TRANSPEPTIDASE YCIB-RELATED"/>
    <property type="match status" value="1"/>
</dbReference>
<protein>
    <submittedName>
        <fullName evidence="8">L,D-transpeptidase family protein</fullName>
    </submittedName>
</protein>
<dbReference type="Proteomes" id="UP001595850">
    <property type="component" value="Unassembled WGS sequence"/>
</dbReference>
<evidence type="ECO:0000313" key="9">
    <source>
        <dbReference type="Proteomes" id="UP001595850"/>
    </source>
</evidence>
<reference evidence="9" key="1">
    <citation type="journal article" date="2019" name="Int. J. Syst. Evol. Microbiol.">
        <title>The Global Catalogue of Microorganisms (GCM) 10K type strain sequencing project: providing services to taxonomists for standard genome sequencing and annotation.</title>
        <authorList>
            <consortium name="The Broad Institute Genomics Platform"/>
            <consortium name="The Broad Institute Genome Sequencing Center for Infectious Disease"/>
            <person name="Wu L."/>
            <person name="Ma J."/>
        </authorList>
    </citation>
    <scope>NUCLEOTIDE SEQUENCE [LARGE SCALE GENOMIC DNA]</scope>
    <source>
        <strain evidence="9">TBRC 4489</strain>
    </source>
</reference>
<dbReference type="Pfam" id="PF03734">
    <property type="entry name" value="YkuD"/>
    <property type="match status" value="1"/>
</dbReference>
<evidence type="ECO:0000256" key="6">
    <source>
        <dbReference type="PROSITE-ProRule" id="PRU01373"/>
    </source>
</evidence>
<sequence length="233" mass="24874">MRNGTATGTATGTAAGTVAGAARAATPERPVSSFTSFVAPDRVLRPGTQGAAVKTLQARLKELGYHPGRVNGRYGEATQAAVWAFRKVNGLGPSGTVGSRAWNALESPLSPRMLVPQGRPTRVEIDLRKQVLVLYVRGQARLVSHISSGTAYTPTPPGDFRTTWRRSGWHTAPLGRLYNPIFFNGGIAMHGSLSVPLRPASHGCVRLPLHVADVLPRLLGTGKPVHVRGRFAY</sequence>
<dbReference type="RefSeq" id="WP_377288434.1">
    <property type="nucleotide sequence ID" value="NZ_JBHSBM010000017.1"/>
</dbReference>
<evidence type="ECO:0000256" key="1">
    <source>
        <dbReference type="ARBA" id="ARBA00004752"/>
    </source>
</evidence>
<evidence type="ECO:0000256" key="2">
    <source>
        <dbReference type="ARBA" id="ARBA00022679"/>
    </source>
</evidence>
<comment type="pathway">
    <text evidence="1 6">Cell wall biogenesis; peptidoglycan biosynthesis.</text>
</comment>
<dbReference type="InterPro" id="IPR036365">
    <property type="entry name" value="PGBD-like_sf"/>
</dbReference>
<proteinExistence type="predicted"/>
<evidence type="ECO:0000256" key="5">
    <source>
        <dbReference type="ARBA" id="ARBA00023316"/>
    </source>
</evidence>
<evidence type="ECO:0000256" key="3">
    <source>
        <dbReference type="ARBA" id="ARBA00022960"/>
    </source>
</evidence>
<gene>
    <name evidence="8" type="ORF">ACFOWE_16055</name>
</gene>
<organism evidence="8 9">
    <name type="scientific">Planomonospora corallina</name>
    <dbReference type="NCBI Taxonomy" id="1806052"/>
    <lineage>
        <taxon>Bacteria</taxon>
        <taxon>Bacillati</taxon>
        <taxon>Actinomycetota</taxon>
        <taxon>Actinomycetes</taxon>
        <taxon>Streptosporangiales</taxon>
        <taxon>Streptosporangiaceae</taxon>
        <taxon>Planomonospora</taxon>
    </lineage>
</organism>